<proteinExistence type="predicted"/>
<dbReference type="Gene3D" id="3.30.572.10">
    <property type="entry name" value="Thymidylate synthase/dCMP hydroxymethylase domain"/>
    <property type="match status" value="1"/>
</dbReference>
<evidence type="ECO:0000256" key="1">
    <source>
        <dbReference type="ARBA" id="ARBA00011947"/>
    </source>
</evidence>
<comment type="caution">
    <text evidence="5">The sequence shown here is derived from an EMBL/GenBank/DDBJ whole genome shotgun (WGS) entry which is preliminary data.</text>
</comment>
<keyword evidence="3" id="KW-0808">Transferase</keyword>
<dbReference type="RefSeq" id="WP_344856129.1">
    <property type="nucleotide sequence ID" value="NZ_BAAAUT010000005.1"/>
</dbReference>
<dbReference type="PANTHER" id="PTHR11548:SF9">
    <property type="entry name" value="THYMIDYLATE SYNTHASE"/>
    <property type="match status" value="1"/>
</dbReference>
<dbReference type="Proteomes" id="UP001500320">
    <property type="component" value="Unassembled WGS sequence"/>
</dbReference>
<name>A0ABP6MN83_9ACTN</name>
<dbReference type="InterPro" id="IPR000398">
    <property type="entry name" value="Thymidylate_synthase"/>
</dbReference>
<dbReference type="InterPro" id="IPR045097">
    <property type="entry name" value="Thymidate_synth/dCMP_Mease"/>
</dbReference>
<dbReference type="PRINTS" id="PR00108">
    <property type="entry name" value="THYMDSNTHASE"/>
</dbReference>
<sequence>MTTTGMETPVSRADTTLEADSVTELFTSAVALTLRGRRVSPRGMGTREVLDVRLILRRPRARLLHLPPARVLNTAFAVAETVWILSGSDDAWIYTFNDRLRQYADDGVLRGAYGPRMRRWHDRTDQLAKVLTTLRHDPDSRRAVVQLYDPARDADGHSDVPCTLGYRFHLRSGRLHMSTTMRSQDLWTGLPYDMFAATVLHELMAGWLEADLGDYHHHVDSLHLYDTDQEKAEAVPDSAVRGPELCDLTVPWEGFDDLLSRVQAGQPVGHPGWDTLAAALAGYRLWKGGDRDAAVDHAGRIPGPIGEGMRTWYAELATRTRTVAG</sequence>
<dbReference type="SUPFAM" id="SSF55831">
    <property type="entry name" value="Thymidylate synthase/dCMP hydroxymethylase"/>
    <property type="match status" value="1"/>
</dbReference>
<feature type="domain" description="Thymidylate synthase/dCMP hydroxymethylase" evidence="4">
    <location>
        <begin position="65"/>
        <end position="233"/>
    </location>
</feature>
<accession>A0ABP6MN83</accession>
<dbReference type="InterPro" id="IPR023451">
    <property type="entry name" value="Thymidate_synth/dCMP_Mease_dom"/>
</dbReference>
<dbReference type="EC" id="2.1.1.45" evidence="1"/>
<dbReference type="CDD" id="cd00351">
    <property type="entry name" value="TS_Pyrimidine_HMase"/>
    <property type="match status" value="1"/>
</dbReference>
<reference evidence="6" key="1">
    <citation type="journal article" date="2019" name="Int. J. Syst. Evol. Microbiol.">
        <title>The Global Catalogue of Microorganisms (GCM) 10K type strain sequencing project: providing services to taxonomists for standard genome sequencing and annotation.</title>
        <authorList>
            <consortium name="The Broad Institute Genomics Platform"/>
            <consortium name="The Broad Institute Genome Sequencing Center for Infectious Disease"/>
            <person name="Wu L."/>
            <person name="Ma J."/>
        </authorList>
    </citation>
    <scope>NUCLEOTIDE SEQUENCE [LARGE SCALE GENOMIC DNA]</scope>
    <source>
        <strain evidence="6">JCM 9373</strain>
    </source>
</reference>
<evidence type="ECO:0000313" key="5">
    <source>
        <dbReference type="EMBL" id="GAA3120206.1"/>
    </source>
</evidence>
<gene>
    <name evidence="5" type="ORF">GCM10010466_08840</name>
</gene>
<evidence type="ECO:0000259" key="4">
    <source>
        <dbReference type="Pfam" id="PF00303"/>
    </source>
</evidence>
<keyword evidence="6" id="KW-1185">Reference proteome</keyword>
<organism evidence="5 6">
    <name type="scientific">Planomonospora alba</name>
    <dbReference type="NCBI Taxonomy" id="161354"/>
    <lineage>
        <taxon>Bacteria</taxon>
        <taxon>Bacillati</taxon>
        <taxon>Actinomycetota</taxon>
        <taxon>Actinomycetes</taxon>
        <taxon>Streptosporangiales</taxon>
        <taxon>Streptosporangiaceae</taxon>
        <taxon>Planomonospora</taxon>
    </lineage>
</organism>
<protein>
    <recommendedName>
        <fullName evidence="1">thymidylate synthase</fullName>
        <ecNumber evidence="1">2.1.1.45</ecNumber>
    </recommendedName>
</protein>
<evidence type="ECO:0000256" key="3">
    <source>
        <dbReference type="ARBA" id="ARBA00022679"/>
    </source>
</evidence>
<evidence type="ECO:0000313" key="6">
    <source>
        <dbReference type="Proteomes" id="UP001500320"/>
    </source>
</evidence>
<keyword evidence="2" id="KW-0489">Methyltransferase</keyword>
<dbReference type="InterPro" id="IPR036926">
    <property type="entry name" value="Thymidate_synth/dCMP_Mease_sf"/>
</dbReference>
<dbReference type="PANTHER" id="PTHR11548">
    <property type="entry name" value="THYMIDYLATE SYNTHASE 1"/>
    <property type="match status" value="1"/>
</dbReference>
<evidence type="ECO:0000256" key="2">
    <source>
        <dbReference type="ARBA" id="ARBA00022603"/>
    </source>
</evidence>
<dbReference type="Pfam" id="PF00303">
    <property type="entry name" value="Thymidylat_synt"/>
    <property type="match status" value="1"/>
</dbReference>
<dbReference type="EMBL" id="BAAAUT010000005">
    <property type="protein sequence ID" value="GAA3120206.1"/>
    <property type="molecule type" value="Genomic_DNA"/>
</dbReference>